<comment type="pathway">
    <text evidence="1">Lipid metabolism.</text>
</comment>
<comment type="caution">
    <text evidence="9">The sequence shown here is derived from an EMBL/GenBank/DDBJ whole genome shotgun (WGS) entry which is preliminary data.</text>
</comment>
<dbReference type="InterPro" id="IPR002123">
    <property type="entry name" value="Plipid/glycerol_acylTrfase"/>
</dbReference>
<evidence type="ECO:0000256" key="1">
    <source>
        <dbReference type="ARBA" id="ARBA00005189"/>
    </source>
</evidence>
<sequence>MSWLRLSFRLAMFAGFLVGACALAALLRISDLARTRPVDRNPWATICFRKACQCLGWQVQVYGQPCPENALFVANHISWSDIPVLGSITPMRFLSKAEVGQWPVIGWLAQQAGTLFIKRGGGQARAIKASIAQCLQAGESVMVYPEGTTSTGLAVLPMHGLLLSAARDSNTAIQPVSIGYRRERRPDSLAPFVGDDSFHCHLFRLLRQPPGQIIVILHPPLGPDPGLSLNELTGCIHQQISQGLARIHSGEFDQVPERPLRTAGDPELPRLQ</sequence>
<dbReference type="EMBL" id="QPJB01000006">
    <property type="protein sequence ID" value="RCW34120.1"/>
    <property type="molecule type" value="Genomic_DNA"/>
</dbReference>
<dbReference type="PANTHER" id="PTHR10434:SF64">
    <property type="entry name" value="1-ACYL-SN-GLYCEROL-3-PHOSPHATE ACYLTRANSFERASE-RELATED"/>
    <property type="match status" value="1"/>
</dbReference>
<evidence type="ECO:0000256" key="2">
    <source>
        <dbReference type="ARBA" id="ARBA00022516"/>
    </source>
</evidence>
<evidence type="ECO:0000256" key="4">
    <source>
        <dbReference type="ARBA" id="ARBA00023098"/>
    </source>
</evidence>
<reference evidence="9 10" key="1">
    <citation type="submission" date="2018-07" db="EMBL/GenBank/DDBJ databases">
        <title>Freshwater and sediment microbial communities from various areas in North America, analyzing microbe dynamics in response to fracking.</title>
        <authorList>
            <person name="Lamendella R."/>
        </authorList>
    </citation>
    <scope>NUCLEOTIDE SEQUENCE [LARGE SCALE GENOMIC DNA]</scope>
    <source>
        <strain evidence="9 10">114E</strain>
        <strain evidence="8 11">114E_o</strain>
    </source>
</reference>
<feature type="compositionally biased region" description="Basic and acidic residues" evidence="6">
    <location>
        <begin position="251"/>
        <end position="260"/>
    </location>
</feature>
<dbReference type="EMBL" id="QNSA01000006">
    <property type="protein sequence ID" value="RBP73301.1"/>
    <property type="molecule type" value="Genomic_DNA"/>
</dbReference>
<dbReference type="GO" id="GO:0003841">
    <property type="term" value="F:1-acylglycerol-3-phosphate O-acyltransferase activity"/>
    <property type="evidence" value="ECO:0007669"/>
    <property type="project" value="TreeGrafter"/>
</dbReference>
<gene>
    <name evidence="9" type="ORF">DET51_106158</name>
    <name evidence="8" type="ORF">DET64_106158</name>
</gene>
<keyword evidence="5 9" id="KW-0012">Acyltransferase</keyword>
<evidence type="ECO:0000256" key="6">
    <source>
        <dbReference type="SAM" id="MobiDB-lite"/>
    </source>
</evidence>
<keyword evidence="2" id="KW-0444">Lipid biosynthesis</keyword>
<dbReference type="AlphaFoldDB" id="A0A368V1G8"/>
<keyword evidence="3 9" id="KW-0808">Transferase</keyword>
<dbReference type="Proteomes" id="UP000253065">
    <property type="component" value="Unassembled WGS sequence"/>
</dbReference>
<proteinExistence type="predicted"/>
<feature type="domain" description="Phospholipid/glycerol acyltransferase" evidence="7">
    <location>
        <begin position="70"/>
        <end position="181"/>
    </location>
</feature>
<evidence type="ECO:0000313" key="10">
    <source>
        <dbReference type="Proteomes" id="UP000252795"/>
    </source>
</evidence>
<organism evidence="9 10">
    <name type="scientific">Marinobacter nauticus</name>
    <name type="common">Marinobacter hydrocarbonoclasticus</name>
    <name type="synonym">Marinobacter aquaeolei</name>
    <dbReference type="NCBI Taxonomy" id="2743"/>
    <lineage>
        <taxon>Bacteria</taxon>
        <taxon>Pseudomonadati</taxon>
        <taxon>Pseudomonadota</taxon>
        <taxon>Gammaproteobacteria</taxon>
        <taxon>Pseudomonadales</taxon>
        <taxon>Marinobacteraceae</taxon>
        <taxon>Marinobacter</taxon>
    </lineage>
</organism>
<dbReference type="CDD" id="cd07989">
    <property type="entry name" value="LPLAT_AGPAT-like"/>
    <property type="match status" value="1"/>
</dbReference>
<evidence type="ECO:0000256" key="3">
    <source>
        <dbReference type="ARBA" id="ARBA00022679"/>
    </source>
</evidence>
<dbReference type="Proteomes" id="UP000252795">
    <property type="component" value="Unassembled WGS sequence"/>
</dbReference>
<evidence type="ECO:0000313" key="9">
    <source>
        <dbReference type="EMBL" id="RCW34120.1"/>
    </source>
</evidence>
<dbReference type="RefSeq" id="WP_113879865.1">
    <property type="nucleotide sequence ID" value="NZ_QNSA01000006.1"/>
</dbReference>
<evidence type="ECO:0000313" key="8">
    <source>
        <dbReference type="EMBL" id="RBP73301.1"/>
    </source>
</evidence>
<dbReference type="GO" id="GO:0006654">
    <property type="term" value="P:phosphatidic acid biosynthetic process"/>
    <property type="evidence" value="ECO:0007669"/>
    <property type="project" value="TreeGrafter"/>
</dbReference>
<accession>A0A368V1G8</accession>
<keyword evidence="4" id="KW-0443">Lipid metabolism</keyword>
<keyword evidence="11" id="KW-1185">Reference proteome</keyword>
<dbReference type="Pfam" id="PF01553">
    <property type="entry name" value="Acyltransferase"/>
    <property type="match status" value="1"/>
</dbReference>
<dbReference type="SMART" id="SM00563">
    <property type="entry name" value="PlsC"/>
    <property type="match status" value="1"/>
</dbReference>
<evidence type="ECO:0000313" key="11">
    <source>
        <dbReference type="Proteomes" id="UP000253065"/>
    </source>
</evidence>
<name>A0A368V1G8_MARNT</name>
<feature type="region of interest" description="Disordered" evidence="6">
    <location>
        <begin position="251"/>
        <end position="272"/>
    </location>
</feature>
<evidence type="ECO:0000256" key="5">
    <source>
        <dbReference type="ARBA" id="ARBA00023315"/>
    </source>
</evidence>
<evidence type="ECO:0000259" key="7">
    <source>
        <dbReference type="SMART" id="SM00563"/>
    </source>
</evidence>
<dbReference type="PANTHER" id="PTHR10434">
    <property type="entry name" value="1-ACYL-SN-GLYCEROL-3-PHOSPHATE ACYLTRANSFERASE"/>
    <property type="match status" value="1"/>
</dbReference>
<dbReference type="SUPFAM" id="SSF69593">
    <property type="entry name" value="Glycerol-3-phosphate (1)-acyltransferase"/>
    <property type="match status" value="1"/>
</dbReference>
<protein>
    <submittedName>
        <fullName evidence="9">Lyso-ornithine lipid acyltransferase</fullName>
    </submittedName>
</protein>
<dbReference type="PROSITE" id="PS51257">
    <property type="entry name" value="PROKAR_LIPOPROTEIN"/>
    <property type="match status" value="1"/>
</dbReference>